<evidence type="ECO:0000313" key="2">
    <source>
        <dbReference type="Proteomes" id="UP000309676"/>
    </source>
</evidence>
<dbReference type="Gene3D" id="3.40.30.10">
    <property type="entry name" value="Glutaredoxin"/>
    <property type="match status" value="1"/>
</dbReference>
<dbReference type="AlphaFoldDB" id="A0A5R9G7D3"/>
<gene>
    <name evidence="1" type="ORF">FE782_10125</name>
</gene>
<evidence type="ECO:0000313" key="1">
    <source>
        <dbReference type="EMBL" id="TLS52322.1"/>
    </source>
</evidence>
<dbReference type="EMBL" id="VCIW01000005">
    <property type="protein sequence ID" value="TLS52322.1"/>
    <property type="molecule type" value="Genomic_DNA"/>
</dbReference>
<accession>A0A5R9G7D3</accession>
<organism evidence="1 2">
    <name type="scientific">Paenibacillus antri</name>
    <dbReference type="NCBI Taxonomy" id="2582848"/>
    <lineage>
        <taxon>Bacteria</taxon>
        <taxon>Bacillati</taxon>
        <taxon>Bacillota</taxon>
        <taxon>Bacilli</taxon>
        <taxon>Bacillales</taxon>
        <taxon>Paenibacillaceae</taxon>
        <taxon>Paenibacillus</taxon>
    </lineage>
</organism>
<dbReference type="OrthoDB" id="677051at2"/>
<comment type="caution">
    <text evidence="1">The sequence shown here is derived from an EMBL/GenBank/DDBJ whole genome shotgun (WGS) entry which is preliminary data.</text>
</comment>
<name>A0A5R9G7D3_9BACL</name>
<dbReference type="Proteomes" id="UP000309676">
    <property type="component" value="Unassembled WGS sequence"/>
</dbReference>
<dbReference type="Pfam" id="PF11009">
    <property type="entry name" value="BrxC"/>
    <property type="match status" value="1"/>
</dbReference>
<proteinExistence type="predicted"/>
<keyword evidence="2" id="KW-1185">Reference proteome</keyword>
<sequence length="54" mass="6189">MQIRNESRPVSNKIAEDLNVKRESPQMICIKNKSKYWTASHCSVTKAHMTAVLD</sequence>
<dbReference type="InterPro" id="IPR022551">
    <property type="entry name" value="BrxC"/>
</dbReference>
<reference evidence="1 2" key="1">
    <citation type="submission" date="2019-05" db="EMBL/GenBank/DDBJ databases">
        <authorList>
            <person name="Narsing Rao M.P."/>
            <person name="Li W.J."/>
        </authorList>
    </citation>
    <scope>NUCLEOTIDE SEQUENCE [LARGE SCALE GENOMIC DNA]</scope>
    <source>
        <strain evidence="1 2">SYSU_K30003</strain>
    </source>
</reference>
<protein>
    <submittedName>
        <fullName evidence="1">DUF2847 family protein</fullName>
    </submittedName>
</protein>